<name>A0AAU8HA82_9ACTN</name>
<evidence type="ECO:0000256" key="2">
    <source>
        <dbReference type="ARBA" id="ARBA00023015"/>
    </source>
</evidence>
<feature type="domain" description="RNA polymerase sigma-70 region 2" evidence="5">
    <location>
        <begin position="30"/>
        <end position="97"/>
    </location>
</feature>
<accession>A0AAU8HA82</accession>
<gene>
    <name evidence="8" type="ORF">ABUL08_21035</name>
    <name evidence="7" type="ORF">VK199_20960</name>
</gene>
<dbReference type="EMBL" id="CP159342">
    <property type="protein sequence ID" value="XCH72788.1"/>
    <property type="molecule type" value="Genomic_DNA"/>
</dbReference>
<protein>
    <submittedName>
        <fullName evidence="8">RNA polymerase sigma factor</fullName>
    </submittedName>
</protein>
<dbReference type="GO" id="GO:0016987">
    <property type="term" value="F:sigma factor activity"/>
    <property type="evidence" value="ECO:0007669"/>
    <property type="project" value="UniProtKB-KW"/>
</dbReference>
<dbReference type="InterPro" id="IPR007627">
    <property type="entry name" value="RNA_pol_sigma70_r2"/>
</dbReference>
<keyword evidence="4" id="KW-0804">Transcription</keyword>
<dbReference type="AlphaFoldDB" id="A0AAU8HA82"/>
<keyword evidence="2" id="KW-0805">Transcription regulation</keyword>
<dbReference type="PANTHER" id="PTHR43133:SF25">
    <property type="entry name" value="RNA POLYMERASE SIGMA FACTOR RFAY-RELATED"/>
    <property type="match status" value="1"/>
</dbReference>
<dbReference type="Pfam" id="PF08281">
    <property type="entry name" value="Sigma70_r4_2"/>
    <property type="match status" value="1"/>
</dbReference>
<evidence type="ECO:0000256" key="4">
    <source>
        <dbReference type="ARBA" id="ARBA00023163"/>
    </source>
</evidence>
<reference evidence="7" key="1">
    <citation type="submission" date="2024-01" db="EMBL/GenBank/DDBJ databases">
        <title>The genome sequence of Micromonospora mangrovi CCTCC AA 2012012.</title>
        <authorList>
            <person name="Gao J."/>
        </authorList>
    </citation>
    <scope>NUCLEOTIDE SEQUENCE</scope>
    <source>
        <strain evidence="7">CCTCC AA 2012012</strain>
    </source>
</reference>
<dbReference type="RefSeq" id="WP_350931659.1">
    <property type="nucleotide sequence ID" value="NZ_CP157762.1"/>
</dbReference>
<dbReference type="EMBL" id="CP157762">
    <property type="protein sequence ID" value="XBP92091.1"/>
    <property type="molecule type" value="Genomic_DNA"/>
</dbReference>
<proteinExistence type="inferred from homology"/>
<evidence type="ECO:0000256" key="3">
    <source>
        <dbReference type="ARBA" id="ARBA00023082"/>
    </source>
</evidence>
<comment type="similarity">
    <text evidence="1">Belongs to the sigma-70 factor family. ECF subfamily.</text>
</comment>
<dbReference type="SUPFAM" id="SSF88659">
    <property type="entry name" value="Sigma3 and sigma4 domains of RNA polymerase sigma factors"/>
    <property type="match status" value="1"/>
</dbReference>
<dbReference type="SUPFAM" id="SSF88946">
    <property type="entry name" value="Sigma2 domain of RNA polymerase sigma factors"/>
    <property type="match status" value="1"/>
</dbReference>
<dbReference type="InterPro" id="IPR013324">
    <property type="entry name" value="RNA_pol_sigma_r3/r4-like"/>
</dbReference>
<dbReference type="Pfam" id="PF04542">
    <property type="entry name" value="Sigma70_r2"/>
    <property type="match status" value="1"/>
</dbReference>
<dbReference type="InterPro" id="IPR013325">
    <property type="entry name" value="RNA_pol_sigma_r2"/>
</dbReference>
<dbReference type="GO" id="GO:0006352">
    <property type="term" value="P:DNA-templated transcription initiation"/>
    <property type="evidence" value="ECO:0007669"/>
    <property type="project" value="InterPro"/>
</dbReference>
<sequence length="209" mass="23481">MSETADMIRADDGELWQRARQGEAECFGVLFDRHSGAVREFCARRTGSIDAADDLVSIVFLEAWRRRGEVELVDGNALPWLYGIARRTIQHRWRTAVRHRRALERLAPASATPDHAEEVAGRLDDERHLARLRAALERLRPPDRDVLLLCVWQGLTYAEAAVALGVPVGTVRSRLSRARSRLDAETSSFEIVDPATCPVATPTQRQEMS</sequence>
<evidence type="ECO:0000313" key="7">
    <source>
        <dbReference type="EMBL" id="XBP92091.1"/>
    </source>
</evidence>
<dbReference type="GO" id="GO:0003677">
    <property type="term" value="F:DNA binding"/>
    <property type="evidence" value="ECO:0007669"/>
    <property type="project" value="InterPro"/>
</dbReference>
<dbReference type="Gene3D" id="1.10.1740.10">
    <property type="match status" value="1"/>
</dbReference>
<evidence type="ECO:0000256" key="1">
    <source>
        <dbReference type="ARBA" id="ARBA00010641"/>
    </source>
</evidence>
<dbReference type="InterPro" id="IPR013249">
    <property type="entry name" value="RNA_pol_sigma70_r4_t2"/>
</dbReference>
<keyword evidence="3" id="KW-0731">Sigma factor</keyword>
<dbReference type="InterPro" id="IPR039425">
    <property type="entry name" value="RNA_pol_sigma-70-like"/>
</dbReference>
<reference evidence="8" key="2">
    <citation type="submission" date="2024-06" db="EMBL/GenBank/DDBJ databases">
        <title>Micromonospora mangrovi CCTCC AA 2012012 genome sequences.</title>
        <authorList>
            <person name="Gao J."/>
        </authorList>
    </citation>
    <scope>NUCLEOTIDE SEQUENCE</scope>
    <source>
        <strain evidence="8">CCTCC AA 2012012</strain>
    </source>
</reference>
<evidence type="ECO:0000313" key="8">
    <source>
        <dbReference type="EMBL" id="XCH72788.1"/>
    </source>
</evidence>
<dbReference type="InterPro" id="IPR014284">
    <property type="entry name" value="RNA_pol_sigma-70_dom"/>
</dbReference>
<organism evidence="8">
    <name type="scientific">Micromonospora sp. CCTCC AA 2012012</name>
    <dbReference type="NCBI Taxonomy" id="3111921"/>
    <lineage>
        <taxon>Bacteria</taxon>
        <taxon>Bacillati</taxon>
        <taxon>Actinomycetota</taxon>
        <taxon>Actinomycetes</taxon>
        <taxon>Micromonosporales</taxon>
        <taxon>Micromonosporaceae</taxon>
        <taxon>Micromonospora</taxon>
    </lineage>
</organism>
<evidence type="ECO:0000259" key="6">
    <source>
        <dbReference type="Pfam" id="PF08281"/>
    </source>
</evidence>
<evidence type="ECO:0000259" key="5">
    <source>
        <dbReference type="Pfam" id="PF04542"/>
    </source>
</evidence>
<dbReference type="Gene3D" id="1.10.10.10">
    <property type="entry name" value="Winged helix-like DNA-binding domain superfamily/Winged helix DNA-binding domain"/>
    <property type="match status" value="1"/>
</dbReference>
<dbReference type="InterPro" id="IPR036388">
    <property type="entry name" value="WH-like_DNA-bd_sf"/>
</dbReference>
<feature type="domain" description="RNA polymerase sigma factor 70 region 4 type 2" evidence="6">
    <location>
        <begin position="130"/>
        <end position="182"/>
    </location>
</feature>
<dbReference type="NCBIfam" id="TIGR02937">
    <property type="entry name" value="sigma70-ECF"/>
    <property type="match status" value="1"/>
</dbReference>
<dbReference type="PANTHER" id="PTHR43133">
    <property type="entry name" value="RNA POLYMERASE ECF-TYPE SIGMA FACTO"/>
    <property type="match status" value="1"/>
</dbReference>